<name>A0AB40DBX6_DROSZ</name>
<reference evidence="2" key="1">
    <citation type="submission" date="2025-08" db="UniProtKB">
        <authorList>
            <consortium name="RefSeq"/>
        </authorList>
    </citation>
    <scope>IDENTIFICATION</scope>
</reference>
<sequence length="167" mass="19940">MHTYYLLDISITFNWSLKMLVIQSEYLKIDEALDICSAMEDDLNECLDMVMAMDQKYNEPGRYVISMKPFTKDYPLVCRKSTDMDTTSQQSFDSELEMLSQLYGARSAHELDESYVDVRYKFIKLKRDFEALLTHCQRIIDCAERQERVCHRMLKNSRSRKYRLCRH</sequence>
<keyword evidence="1" id="KW-1185">Reference proteome</keyword>
<protein>
    <submittedName>
        <fullName evidence="2">Uncharacterized protein</fullName>
    </submittedName>
</protein>
<dbReference type="Proteomes" id="UP001652628">
    <property type="component" value="Chromosome 3"/>
</dbReference>
<organism evidence="1 2">
    <name type="scientific">Drosophila suzukii</name>
    <name type="common">Spotted-wing drosophila fruit fly</name>
    <dbReference type="NCBI Taxonomy" id="28584"/>
    <lineage>
        <taxon>Eukaryota</taxon>
        <taxon>Metazoa</taxon>
        <taxon>Ecdysozoa</taxon>
        <taxon>Arthropoda</taxon>
        <taxon>Hexapoda</taxon>
        <taxon>Insecta</taxon>
        <taxon>Pterygota</taxon>
        <taxon>Neoptera</taxon>
        <taxon>Endopterygota</taxon>
        <taxon>Diptera</taxon>
        <taxon>Brachycera</taxon>
        <taxon>Muscomorpha</taxon>
        <taxon>Ephydroidea</taxon>
        <taxon>Drosophilidae</taxon>
        <taxon>Drosophila</taxon>
        <taxon>Sophophora</taxon>
    </lineage>
</organism>
<proteinExistence type="predicted"/>
<evidence type="ECO:0000313" key="1">
    <source>
        <dbReference type="Proteomes" id="UP001652628"/>
    </source>
</evidence>
<evidence type="ECO:0000313" key="2">
    <source>
        <dbReference type="RefSeq" id="XP_065720655.2"/>
    </source>
</evidence>
<dbReference type="AlphaFoldDB" id="A0AB40DBX6"/>
<gene>
    <name evidence="2" type="primary">LOC108013167</name>
</gene>
<dbReference type="RefSeq" id="XP_065720655.2">
    <property type="nucleotide sequence ID" value="XM_065864583.2"/>
</dbReference>
<dbReference type="GeneID" id="108013167"/>
<accession>A0AB40DBX6</accession>